<feature type="transmembrane region" description="Helical" evidence="1">
    <location>
        <begin position="12"/>
        <end position="35"/>
    </location>
</feature>
<gene>
    <name evidence="2" type="ORF">BST96_05295</name>
</gene>
<dbReference type="AlphaFoldDB" id="A0A1X9NCF5"/>
<dbReference type="NCBIfam" id="TIGR02532">
    <property type="entry name" value="IV_pilin_GFxxxE"/>
    <property type="match status" value="1"/>
</dbReference>
<dbReference type="RefSeq" id="WP_085757699.1">
    <property type="nucleotide sequence ID" value="NZ_CP019343.1"/>
</dbReference>
<keyword evidence="1" id="KW-1133">Transmembrane helix</keyword>
<protein>
    <recommendedName>
        <fullName evidence="4">MSHA biogenesis protein MshO</fullName>
    </recommendedName>
</protein>
<organism evidence="2 3">
    <name type="scientific">Oceanicoccus sagamiensis</name>
    <dbReference type="NCBI Taxonomy" id="716816"/>
    <lineage>
        <taxon>Bacteria</taxon>
        <taxon>Pseudomonadati</taxon>
        <taxon>Pseudomonadota</taxon>
        <taxon>Gammaproteobacteria</taxon>
        <taxon>Cellvibrionales</taxon>
        <taxon>Spongiibacteraceae</taxon>
        <taxon>Oceanicoccus</taxon>
    </lineage>
</organism>
<dbReference type="STRING" id="716816.BST96_05295"/>
<dbReference type="InterPro" id="IPR045584">
    <property type="entry name" value="Pilin-like"/>
</dbReference>
<dbReference type="EMBL" id="CP019343">
    <property type="protein sequence ID" value="ARN73585.1"/>
    <property type="molecule type" value="Genomic_DNA"/>
</dbReference>
<dbReference type="PROSITE" id="PS00409">
    <property type="entry name" value="PROKAR_NTER_METHYL"/>
    <property type="match status" value="1"/>
</dbReference>
<dbReference type="InterPro" id="IPR012902">
    <property type="entry name" value="N_methyl_site"/>
</dbReference>
<dbReference type="SUPFAM" id="SSF54523">
    <property type="entry name" value="Pili subunits"/>
    <property type="match status" value="1"/>
</dbReference>
<name>A0A1X9NCF5_9GAMM</name>
<accession>A0A1X9NCF5</accession>
<dbReference type="Pfam" id="PF07963">
    <property type="entry name" value="N_methyl"/>
    <property type="match status" value="1"/>
</dbReference>
<keyword evidence="3" id="KW-1185">Reference proteome</keyword>
<keyword evidence="1" id="KW-0472">Membrane</keyword>
<sequence>MPSPFTKQQQGFSLVELVTVIVLLGIVGTASVQFIRQSVEVYVETARRDSLQQQSRFAMERVSRELKNALPGSVRILSDADGDNQCVEFMPIVAATTYLNSIVNTTFTSLDIIDIGYSLVSGDQLAVFTFDNNAVYSGSATIANMAAPSNGPEANTQTLNFGSLTVANESPTRRAYIVNGPVSFCASDGELRRHQGYTLTGNPPTAADGIPLSDTLRLEQNGNAIIPFVYSFNSLQRASTVLLDFRFQDTRADDEWLELSQTILVRNVP</sequence>
<evidence type="ECO:0000313" key="2">
    <source>
        <dbReference type="EMBL" id="ARN73585.1"/>
    </source>
</evidence>
<proteinExistence type="predicted"/>
<dbReference type="KEGG" id="osg:BST96_05295"/>
<evidence type="ECO:0008006" key="4">
    <source>
        <dbReference type="Google" id="ProtNLM"/>
    </source>
</evidence>
<evidence type="ECO:0000256" key="1">
    <source>
        <dbReference type="SAM" id="Phobius"/>
    </source>
</evidence>
<dbReference type="Proteomes" id="UP000193450">
    <property type="component" value="Chromosome"/>
</dbReference>
<reference evidence="2 3" key="1">
    <citation type="submission" date="2016-11" db="EMBL/GenBank/DDBJ databases">
        <title>Trade-off between light-utilization and light-protection in marine flavobacteria.</title>
        <authorList>
            <person name="Kumagai Y."/>
        </authorList>
    </citation>
    <scope>NUCLEOTIDE SEQUENCE [LARGE SCALE GENOMIC DNA]</scope>
    <source>
        <strain evidence="2 3">NBRC 107125</strain>
    </source>
</reference>
<keyword evidence="1" id="KW-0812">Transmembrane</keyword>
<dbReference type="OrthoDB" id="9788802at2"/>
<evidence type="ECO:0000313" key="3">
    <source>
        <dbReference type="Proteomes" id="UP000193450"/>
    </source>
</evidence>